<dbReference type="InterPro" id="IPR036390">
    <property type="entry name" value="WH_DNA-bd_sf"/>
</dbReference>
<dbReference type="InterPro" id="IPR000847">
    <property type="entry name" value="LysR_HTH_N"/>
</dbReference>
<reference evidence="2 3" key="1">
    <citation type="submission" date="2019-06" db="EMBL/GenBank/DDBJ databases">
        <title>YIM 131921 draft genome.</title>
        <authorList>
            <person name="Jiang L."/>
        </authorList>
    </citation>
    <scope>NUCLEOTIDE SEQUENCE [LARGE SCALE GENOMIC DNA]</scope>
    <source>
        <strain evidence="2 3">YIM 131921</strain>
    </source>
</reference>
<dbReference type="EMBL" id="VDFU01000021">
    <property type="protein sequence ID" value="TNC47877.1"/>
    <property type="molecule type" value="Genomic_DNA"/>
</dbReference>
<dbReference type="AlphaFoldDB" id="A0A5C4MVJ5"/>
<sequence>MSAADPSIHLRIPLGEGVRFGPGKADLLTRIRETGSVAAAAAGLGMSYRRAWSLVAEANKAFRAPLVELARGGEGGGGARLTKEGEAVLASYRALEALVLTEGAAYIAAIRDRADMSGRR</sequence>
<keyword evidence="3" id="KW-1185">Reference proteome</keyword>
<dbReference type="InterPro" id="IPR036388">
    <property type="entry name" value="WH-like_DNA-bd_sf"/>
</dbReference>
<evidence type="ECO:0000313" key="2">
    <source>
        <dbReference type="EMBL" id="TNC47877.1"/>
    </source>
</evidence>
<dbReference type="GO" id="GO:0003700">
    <property type="term" value="F:DNA-binding transcription factor activity"/>
    <property type="evidence" value="ECO:0007669"/>
    <property type="project" value="InterPro"/>
</dbReference>
<evidence type="ECO:0000259" key="1">
    <source>
        <dbReference type="Pfam" id="PF00126"/>
    </source>
</evidence>
<proteinExistence type="predicted"/>
<evidence type="ECO:0000313" key="3">
    <source>
        <dbReference type="Proteomes" id="UP000305887"/>
    </source>
</evidence>
<accession>A0A5C4MVJ5</accession>
<gene>
    <name evidence="2" type="ORF">FHG66_15505</name>
</gene>
<dbReference type="PANTHER" id="PTHR30432">
    <property type="entry name" value="TRANSCRIPTIONAL REGULATOR MODE"/>
    <property type="match status" value="1"/>
</dbReference>
<dbReference type="PANTHER" id="PTHR30432:SF1">
    <property type="entry name" value="DNA-BINDING TRANSCRIPTIONAL DUAL REGULATOR MODE"/>
    <property type="match status" value="1"/>
</dbReference>
<feature type="domain" description="HTH lysR-type" evidence="1">
    <location>
        <begin position="28"/>
        <end position="86"/>
    </location>
</feature>
<dbReference type="OrthoDB" id="9800709at2"/>
<dbReference type="Proteomes" id="UP000305887">
    <property type="component" value="Unassembled WGS sequence"/>
</dbReference>
<dbReference type="SUPFAM" id="SSF46785">
    <property type="entry name" value="Winged helix' DNA-binding domain"/>
    <property type="match status" value="1"/>
</dbReference>
<protein>
    <submittedName>
        <fullName evidence="2">LysR family transcriptional regulator</fullName>
    </submittedName>
</protein>
<dbReference type="Pfam" id="PF00126">
    <property type="entry name" value="HTH_1"/>
    <property type="match status" value="1"/>
</dbReference>
<organism evidence="2 3">
    <name type="scientific">Rubellimicrobium rubrum</name>
    <dbReference type="NCBI Taxonomy" id="2585369"/>
    <lineage>
        <taxon>Bacteria</taxon>
        <taxon>Pseudomonadati</taxon>
        <taxon>Pseudomonadota</taxon>
        <taxon>Alphaproteobacteria</taxon>
        <taxon>Rhodobacterales</taxon>
        <taxon>Roseobacteraceae</taxon>
        <taxon>Rubellimicrobium</taxon>
    </lineage>
</organism>
<dbReference type="RefSeq" id="WP_139077978.1">
    <property type="nucleotide sequence ID" value="NZ_VDFU01000021.1"/>
</dbReference>
<name>A0A5C4MVJ5_9RHOB</name>
<dbReference type="InterPro" id="IPR051815">
    <property type="entry name" value="Molybdate_resp_trans_reg"/>
</dbReference>
<comment type="caution">
    <text evidence="2">The sequence shown here is derived from an EMBL/GenBank/DDBJ whole genome shotgun (WGS) entry which is preliminary data.</text>
</comment>
<dbReference type="Gene3D" id="1.10.10.10">
    <property type="entry name" value="Winged helix-like DNA-binding domain superfamily/Winged helix DNA-binding domain"/>
    <property type="match status" value="1"/>
</dbReference>